<proteinExistence type="predicted"/>
<comment type="caution">
    <text evidence="1">The sequence shown here is derived from an EMBL/GenBank/DDBJ whole genome shotgun (WGS) entry which is preliminary data.</text>
</comment>
<dbReference type="EMBL" id="VLKG01000003">
    <property type="protein sequence ID" value="TWH76266.1"/>
    <property type="molecule type" value="Genomic_DNA"/>
</dbReference>
<evidence type="ECO:0000313" key="2">
    <source>
        <dbReference type="Proteomes" id="UP000319627"/>
    </source>
</evidence>
<evidence type="ECO:0000313" key="1">
    <source>
        <dbReference type="EMBL" id="TWH76266.1"/>
    </source>
</evidence>
<sequence length="57" mass="6410">MTLRHILSLNPSKIRAIAHRRMALAALHADSSLSTRLNRYNDHMSKARELETQGGAQ</sequence>
<dbReference type="Proteomes" id="UP000319627">
    <property type="component" value="Unassembled WGS sequence"/>
</dbReference>
<protein>
    <submittedName>
        <fullName evidence="1">Uncharacterized protein</fullName>
    </submittedName>
</protein>
<reference evidence="1 2" key="1">
    <citation type="submission" date="2019-07" db="EMBL/GenBank/DDBJ databases">
        <title>Genomic Encyclopedia of Type Strains, Phase I: the one thousand microbial genomes (KMG-I) project.</title>
        <authorList>
            <person name="Kyrpides N."/>
        </authorList>
    </citation>
    <scope>NUCLEOTIDE SEQUENCE [LARGE SCALE GENOMIC DNA]</scope>
    <source>
        <strain evidence="1 2">DSM 375</strain>
    </source>
</reference>
<gene>
    <name evidence="1" type="ORF">LX59_01188</name>
</gene>
<dbReference type="RefSeq" id="WP_170234337.1">
    <property type="nucleotide sequence ID" value="NZ_VLKG01000003.1"/>
</dbReference>
<name>A0A562IZD6_9GAMM</name>
<organism evidence="1 2">
    <name type="scientific">Azomonas agilis</name>
    <dbReference type="NCBI Taxonomy" id="116849"/>
    <lineage>
        <taxon>Bacteria</taxon>
        <taxon>Pseudomonadati</taxon>
        <taxon>Pseudomonadota</taxon>
        <taxon>Gammaproteobacteria</taxon>
        <taxon>Pseudomonadales</taxon>
        <taxon>Pseudomonadaceae</taxon>
        <taxon>Azomonas</taxon>
    </lineage>
</organism>
<keyword evidence="2" id="KW-1185">Reference proteome</keyword>
<dbReference type="AlphaFoldDB" id="A0A562IZD6"/>
<accession>A0A562IZD6</accession>